<dbReference type="AlphaFoldDB" id="A0A559T660"/>
<proteinExistence type="predicted"/>
<comment type="caution">
    <text evidence="2">The sequence shown here is derived from an EMBL/GenBank/DDBJ whole genome shotgun (WGS) entry which is preliminary data.</text>
</comment>
<reference evidence="2" key="2">
    <citation type="submission" date="2019-08" db="EMBL/GenBank/DDBJ databases">
        <title>Investigation of anaerobic lignin degradation for improved lignocellulosic biofuels.</title>
        <authorList>
            <person name="Deangelis K.PhD."/>
        </authorList>
    </citation>
    <scope>NUCLEOTIDE SEQUENCE [LARGE SCALE GENOMIC DNA]</scope>
    <source>
        <strain evidence="2">128R</strain>
    </source>
</reference>
<keyword evidence="1" id="KW-0472">Membrane</keyword>
<gene>
    <name evidence="2" type="ORF">FHU10_2644</name>
</gene>
<sequence>MAELPQARAQGPAKGALDIAQRIITILVSMVETRVRLAVIELEEEKANIVQLLMMAGLTLLFTAFGLMSLLILIFWAIDPTYRLIALGTTTAVLLFLALSGAIWTLAKARRSTLLGATRKQLELDRSELEGSNESPPVP</sequence>
<protein>
    <submittedName>
        <fullName evidence="2">Putative membrane protein YqjE</fullName>
    </submittedName>
</protein>
<organism evidence="2">
    <name type="scientific">Serratia fonticola</name>
    <dbReference type="NCBI Taxonomy" id="47917"/>
    <lineage>
        <taxon>Bacteria</taxon>
        <taxon>Pseudomonadati</taxon>
        <taxon>Pseudomonadota</taxon>
        <taxon>Gammaproteobacteria</taxon>
        <taxon>Enterobacterales</taxon>
        <taxon>Yersiniaceae</taxon>
        <taxon>Serratia</taxon>
    </lineage>
</organism>
<dbReference type="InterPro" id="IPR009937">
    <property type="entry name" value="Phage_holin_3_6"/>
</dbReference>
<dbReference type="OrthoDB" id="6505013at2"/>
<dbReference type="Pfam" id="PF07332">
    <property type="entry name" value="Phage_holin_3_6"/>
    <property type="match status" value="1"/>
</dbReference>
<evidence type="ECO:0000313" key="2">
    <source>
        <dbReference type="EMBL" id="TVZ70096.1"/>
    </source>
</evidence>
<feature type="transmembrane region" description="Helical" evidence="1">
    <location>
        <begin position="84"/>
        <end position="107"/>
    </location>
</feature>
<evidence type="ECO:0000256" key="1">
    <source>
        <dbReference type="SAM" id="Phobius"/>
    </source>
</evidence>
<accession>A0A559T660</accession>
<name>A0A559T660_SERFO</name>
<keyword evidence="1" id="KW-0812">Transmembrane</keyword>
<keyword evidence="1" id="KW-1133">Transmembrane helix</keyword>
<dbReference type="EMBL" id="VISQ01000001">
    <property type="protein sequence ID" value="TVZ70096.1"/>
    <property type="molecule type" value="Genomic_DNA"/>
</dbReference>
<reference evidence="2" key="1">
    <citation type="submission" date="2019-06" db="EMBL/GenBank/DDBJ databases">
        <authorList>
            <person name="Deangelis K."/>
            <person name="Huntemann M."/>
            <person name="Clum A."/>
            <person name="Pillay M."/>
            <person name="Palaniappan K."/>
            <person name="Varghese N."/>
            <person name="Mikhailova N."/>
            <person name="Stamatis D."/>
            <person name="Reddy T."/>
            <person name="Daum C."/>
            <person name="Shapiro N."/>
            <person name="Ivanova N."/>
            <person name="Kyrpides N."/>
            <person name="Woyke T."/>
        </authorList>
    </citation>
    <scope>NUCLEOTIDE SEQUENCE [LARGE SCALE GENOMIC DNA]</scope>
    <source>
        <strain evidence="2">128R</strain>
    </source>
</reference>
<feature type="transmembrane region" description="Helical" evidence="1">
    <location>
        <begin position="52"/>
        <end position="78"/>
    </location>
</feature>